<proteinExistence type="predicted"/>
<name>A0ABR4A7V0_9LECA</name>
<evidence type="ECO:0000313" key="3">
    <source>
        <dbReference type="Proteomes" id="UP001590950"/>
    </source>
</evidence>
<reference evidence="2 3" key="1">
    <citation type="submission" date="2024-09" db="EMBL/GenBank/DDBJ databases">
        <title>Rethinking Asexuality: The Enigmatic Case of Functional Sexual Genes in Lepraria (Stereocaulaceae).</title>
        <authorList>
            <person name="Doellman M."/>
            <person name="Sun Y."/>
            <person name="Barcenas-Pena A."/>
            <person name="Lumbsch H.T."/>
            <person name="Grewe F."/>
        </authorList>
    </citation>
    <scope>NUCLEOTIDE SEQUENCE [LARGE SCALE GENOMIC DNA]</scope>
    <source>
        <strain evidence="2 3">Mercado 3170</strain>
    </source>
</reference>
<feature type="region of interest" description="Disordered" evidence="1">
    <location>
        <begin position="1"/>
        <end position="109"/>
    </location>
</feature>
<feature type="compositionally biased region" description="Polar residues" evidence="1">
    <location>
        <begin position="72"/>
        <end position="96"/>
    </location>
</feature>
<organism evidence="2 3">
    <name type="scientific">Stereocaulon virgatum</name>
    <dbReference type="NCBI Taxonomy" id="373712"/>
    <lineage>
        <taxon>Eukaryota</taxon>
        <taxon>Fungi</taxon>
        <taxon>Dikarya</taxon>
        <taxon>Ascomycota</taxon>
        <taxon>Pezizomycotina</taxon>
        <taxon>Lecanoromycetes</taxon>
        <taxon>OSLEUM clade</taxon>
        <taxon>Lecanoromycetidae</taxon>
        <taxon>Lecanorales</taxon>
        <taxon>Lecanorineae</taxon>
        <taxon>Stereocaulaceae</taxon>
        <taxon>Stereocaulon</taxon>
    </lineage>
</organism>
<dbReference type="EMBL" id="JBEFKJ010000017">
    <property type="protein sequence ID" value="KAL2041560.1"/>
    <property type="molecule type" value="Genomic_DNA"/>
</dbReference>
<evidence type="ECO:0000313" key="2">
    <source>
        <dbReference type="EMBL" id="KAL2041560.1"/>
    </source>
</evidence>
<dbReference type="Proteomes" id="UP001590950">
    <property type="component" value="Unassembled WGS sequence"/>
</dbReference>
<gene>
    <name evidence="2" type="ORF">N7G274_005942</name>
</gene>
<feature type="compositionally biased region" description="Low complexity" evidence="1">
    <location>
        <begin position="55"/>
        <end position="71"/>
    </location>
</feature>
<protein>
    <submittedName>
        <fullName evidence="2">Uncharacterized protein</fullName>
    </submittedName>
</protein>
<comment type="caution">
    <text evidence="2">The sequence shown here is derived from an EMBL/GenBank/DDBJ whole genome shotgun (WGS) entry which is preliminary data.</text>
</comment>
<accession>A0ABR4A7V0</accession>
<evidence type="ECO:0000256" key="1">
    <source>
        <dbReference type="SAM" id="MobiDB-lite"/>
    </source>
</evidence>
<feature type="compositionally biased region" description="Polar residues" evidence="1">
    <location>
        <begin position="1"/>
        <end position="20"/>
    </location>
</feature>
<sequence length="206" mass="22859">MSPSPSQEQLDASKPNGSDQDNADNERIPPQTPTSAQPAHETETQPASDTHDPSSHSSPQHRSSSVQPPSSKTDLSSHITNNNALPSNTQTGQNDQHLPPQEQDLGGAKDALEAYDWEHLEDRFHAEMEVCGKREEGIQEEFNELLEVFKTWAATGSTHEEQRAGKRLRTRIAFVQQREKSLEEKRTHYVKVVKAFESALALLGGT</sequence>
<keyword evidence="3" id="KW-1185">Reference proteome</keyword>